<dbReference type="EMBL" id="AP025298">
    <property type="protein sequence ID" value="BDD02077.1"/>
    <property type="molecule type" value="Genomic_DNA"/>
</dbReference>
<dbReference type="SUPFAM" id="SSF52540">
    <property type="entry name" value="P-loop containing nucleoside triphosphate hydrolases"/>
    <property type="match status" value="1"/>
</dbReference>
<proteinExistence type="predicted"/>
<dbReference type="InterPro" id="IPR027417">
    <property type="entry name" value="P-loop_NTPase"/>
</dbReference>
<evidence type="ECO:0000313" key="6">
    <source>
        <dbReference type="EMBL" id="BDD02077.1"/>
    </source>
</evidence>
<gene>
    <name evidence="6" type="ORF">PEPS_43570</name>
</gene>
<evidence type="ECO:0000259" key="5">
    <source>
        <dbReference type="Pfam" id="PF13361"/>
    </source>
</evidence>
<keyword evidence="7" id="KW-1185">Reference proteome</keyword>
<protein>
    <recommendedName>
        <fullName evidence="5">UvrD-like helicase C-terminal domain-containing protein</fullName>
    </recommendedName>
</protein>
<dbReference type="PANTHER" id="PTHR11070">
    <property type="entry name" value="UVRD / RECB / PCRA DNA HELICASE FAMILY MEMBER"/>
    <property type="match status" value="1"/>
</dbReference>
<keyword evidence="1" id="KW-0547">Nucleotide-binding</keyword>
<dbReference type="Proteomes" id="UP001354989">
    <property type="component" value="Plasmid pPP6"/>
</dbReference>
<evidence type="ECO:0000256" key="4">
    <source>
        <dbReference type="ARBA" id="ARBA00022840"/>
    </source>
</evidence>
<evidence type="ECO:0000256" key="2">
    <source>
        <dbReference type="ARBA" id="ARBA00022801"/>
    </source>
</evidence>
<keyword evidence="4" id="KW-0067">ATP-binding</keyword>
<evidence type="ECO:0000313" key="7">
    <source>
        <dbReference type="Proteomes" id="UP001354989"/>
    </source>
</evidence>
<evidence type="ECO:0000256" key="3">
    <source>
        <dbReference type="ARBA" id="ARBA00022806"/>
    </source>
</evidence>
<name>A0ABN6LG49_9BACT</name>
<keyword evidence="3" id="KW-0347">Helicase</keyword>
<organism evidence="6 7">
    <name type="scientific">Persicobacter psychrovividus</name>
    <dbReference type="NCBI Taxonomy" id="387638"/>
    <lineage>
        <taxon>Bacteria</taxon>
        <taxon>Pseudomonadati</taxon>
        <taxon>Bacteroidota</taxon>
        <taxon>Cytophagia</taxon>
        <taxon>Cytophagales</taxon>
        <taxon>Persicobacteraceae</taxon>
        <taxon>Persicobacter</taxon>
    </lineage>
</organism>
<dbReference type="Gene3D" id="3.40.50.300">
    <property type="entry name" value="P-loop containing nucleotide triphosphate hydrolases"/>
    <property type="match status" value="2"/>
</dbReference>
<evidence type="ECO:0000256" key="1">
    <source>
        <dbReference type="ARBA" id="ARBA00022741"/>
    </source>
</evidence>
<keyword evidence="6" id="KW-0614">Plasmid</keyword>
<dbReference type="InterPro" id="IPR000212">
    <property type="entry name" value="DNA_helicase_UvrD/REP"/>
</dbReference>
<keyword evidence="2" id="KW-0378">Hydrolase</keyword>
<geneLocation type="plasmid" evidence="6 7">
    <name>pPP6</name>
</geneLocation>
<dbReference type="PANTHER" id="PTHR11070:SF45">
    <property type="entry name" value="DNA 3'-5' HELICASE"/>
    <property type="match status" value="1"/>
</dbReference>
<sequence>MFLIPYNKLSEEQKSVIRRISRQDSNLFVQGPPGSGKTLISLYTLKEMIEERAIRPLLLMYNHSLYGYLSKAMEELEVTDNVTIATKDKLFWDVSRDLGFRPQQWEEVYDAVKRRKVKKRRPYDKVYMDILNFLKDESLPKYDFAVIDEVQDVSLEEWNLLKRMTTKVISLGDFDQGVYDTNLQEWHITQNANKESLTAIFRFHKHIAELAEPFSRSKDSLVSKVTREESAVPMLYDVHSSEEADKIAEILRSLRATRERVGILCPDRGLLVEMEKSLSDRGVNAKFYAKNNELREHDFTSNEPLLLTSFSAKGLEFEHVIMFGFNNDSAKVSEFAREQYLNDIIYVTITRTNKNLYVIRNEKTVSAIKNMKVSQSNQSPELSIDDLF</sequence>
<dbReference type="Pfam" id="PF13361">
    <property type="entry name" value="UvrD_C"/>
    <property type="match status" value="1"/>
</dbReference>
<feature type="domain" description="UvrD-like helicase C-terminal" evidence="5">
    <location>
        <begin position="283"/>
        <end position="362"/>
    </location>
</feature>
<reference evidence="6 7" key="1">
    <citation type="submission" date="2021-12" db="EMBL/GenBank/DDBJ databases">
        <title>Genome sequencing of bacteria with rrn-lacking chromosome and rrn-plasmid.</title>
        <authorList>
            <person name="Anda M."/>
            <person name="Iwasaki W."/>
        </authorList>
    </citation>
    <scope>NUCLEOTIDE SEQUENCE [LARGE SCALE GENOMIC DNA]</scope>
    <source>
        <strain evidence="6 7">NBRC 101262</strain>
        <plasmid evidence="6 7">pPP6</plasmid>
    </source>
</reference>
<accession>A0ABN6LG49</accession>
<dbReference type="RefSeq" id="WP_338399369.1">
    <property type="nucleotide sequence ID" value="NZ_AP025298.1"/>
</dbReference>
<dbReference type="Pfam" id="PF13245">
    <property type="entry name" value="AAA_19"/>
    <property type="match status" value="1"/>
</dbReference>
<dbReference type="InterPro" id="IPR014017">
    <property type="entry name" value="DNA_helicase_UvrD-like_C"/>
</dbReference>